<dbReference type="InterPro" id="IPR011992">
    <property type="entry name" value="EF-hand-dom_pair"/>
</dbReference>
<dbReference type="GO" id="GO:0005096">
    <property type="term" value="F:GTPase activator activity"/>
    <property type="evidence" value="ECO:0007669"/>
    <property type="project" value="EnsemblFungi"/>
</dbReference>
<dbReference type="FunFam" id="1.10.8.270:FF:000015">
    <property type="entry name" value="GTPase activating protein (Gyp2)"/>
    <property type="match status" value="1"/>
</dbReference>
<dbReference type="Gene3D" id="1.10.238.10">
    <property type="entry name" value="EF-hand"/>
    <property type="match status" value="1"/>
</dbReference>
<dbReference type="Proteomes" id="UP000094455">
    <property type="component" value="Unassembled WGS sequence"/>
</dbReference>
<dbReference type="GO" id="GO:0043332">
    <property type="term" value="C:mating projection tip"/>
    <property type="evidence" value="ECO:0007669"/>
    <property type="project" value="EnsemblFungi"/>
</dbReference>
<dbReference type="EMBL" id="KV454004">
    <property type="protein sequence ID" value="ODQ45711.1"/>
    <property type="molecule type" value="Genomic_DNA"/>
</dbReference>
<dbReference type="SUPFAM" id="SSF47473">
    <property type="entry name" value="EF-hand"/>
    <property type="match status" value="1"/>
</dbReference>
<evidence type="ECO:0000313" key="4">
    <source>
        <dbReference type="EMBL" id="ODQ45711.1"/>
    </source>
</evidence>
<dbReference type="PANTHER" id="PTHR47219:SF20">
    <property type="entry name" value="TBC1 DOMAIN FAMILY MEMBER 2B"/>
    <property type="match status" value="1"/>
</dbReference>
<feature type="domain" description="EF-hand" evidence="3">
    <location>
        <begin position="634"/>
        <end position="669"/>
    </location>
</feature>
<dbReference type="InterPro" id="IPR035969">
    <property type="entry name" value="Rab-GAP_TBC_sf"/>
</dbReference>
<dbReference type="SUPFAM" id="SSF47923">
    <property type="entry name" value="Ypt/Rab-GAP domain of gyp1p"/>
    <property type="match status" value="2"/>
</dbReference>
<feature type="domain" description="Rab-GAP TBC" evidence="2">
    <location>
        <begin position="252"/>
        <end position="440"/>
    </location>
</feature>
<dbReference type="SMART" id="SM00164">
    <property type="entry name" value="TBC"/>
    <property type="match status" value="1"/>
</dbReference>
<sequence length="1003" mass="114515">MDFFKNVATLAQNAIESINNPNHLTPDQLMQETYHLPATEHINDKISAEYIITSRVLYSFSGGTKHAGNYLPMPNSANVRAVGELILTENYLLLKKNDSAYDKTIFHLATIDKVQKIPNVELVQVRLSTHNGMILDVLSDTIRTKAEYFWHTLSKHHQAAKHQVPKLIEFQKSLYSEYLISKNCKNSKLGEKHIDITSHPKGGLGLQFKFPGDQSKEQEVVKLKRWFEYSRRYGRNLELVENQIFSSLILVGIPNRLRGEIWELSYGAMYLRFENVGEYEKILADNSGKKSFAIEEIEKDLNRSLPEYPAFQTKEGINKLRRVLTAYSWKNPEIGYCQAMNIVVAALLIFMTEEQAYWTLIVLCDKLIPGYYSKTMYGVLLDQKVFEALVKKTIPAIGDHFVKHDIQLSIVSLPWFLSFFLNTMPLVFAFRVIDAFFYNGPKTLFQVALAIIKVNSEKLLSCSDDGECIAVFKEYFIGLDEVQPSHEKLKRKFDILWEVAFNEFHVVDDKVLQKNRNAFKNEVFQGIDLFVKRAEIRNLPKTLHLTNDNLSNIYDRYYSKLLQDNSAPNRGNVSMDFEAFKIFMSEITVWVNLERNTRDQDSFLQRLYDNWSDESGEMHLESLVLGLNKLVDKDLMNALSNFFALYDTDKNGKISKETVLELAEDLIFITTPWREGLIFDSIANRELEDQIAERLVQRRQLLKQQGVQLNDDAEIAIPDEVKFDEEKWRTKQSVRYLSASSNFLQLAFKYAQPYEDPDAPLINLEDDDNDASLSNKKLDSITHNKALDPTHPVYITASMFRMVILANETYSSFFENQFWRSFELDKPGSMENGVFGGMVGNIRGMVNNVMADGARVATQVRKKMDEARSRGDTVNSIESGSSSFELNSDVSNFAKANGNNRTSMDSKGADSVMTGWTLESGALADNFDDANIEDLMEVPEEKRLLENNDDDGIIEQAKNKEETSTNSKQNEDTDDDEFGSFIPAAGDNVAIEKVANGIKDMTL</sequence>
<proteinExistence type="predicted"/>
<evidence type="ECO:0000259" key="3">
    <source>
        <dbReference type="PROSITE" id="PS50222"/>
    </source>
</evidence>
<dbReference type="PROSITE" id="PS50222">
    <property type="entry name" value="EF_HAND_2"/>
    <property type="match status" value="1"/>
</dbReference>
<gene>
    <name evidence="4" type="ORF">PICMEDRAFT_17002</name>
</gene>
<dbReference type="STRING" id="763406.A0A1E3NHW2"/>
<dbReference type="InterPro" id="IPR000195">
    <property type="entry name" value="Rab-GAP-TBC_dom"/>
</dbReference>
<evidence type="ECO:0000313" key="5">
    <source>
        <dbReference type="Proteomes" id="UP000094455"/>
    </source>
</evidence>
<accession>A0A1E3NHW2</accession>
<feature type="region of interest" description="Disordered" evidence="1">
    <location>
        <begin position="863"/>
        <end position="884"/>
    </location>
</feature>
<dbReference type="PROSITE" id="PS50086">
    <property type="entry name" value="TBC_RABGAP"/>
    <property type="match status" value="1"/>
</dbReference>
<dbReference type="AlphaFoldDB" id="A0A1E3NHW2"/>
<reference evidence="4 5" key="1">
    <citation type="journal article" date="2016" name="Proc. Natl. Acad. Sci. U.S.A.">
        <title>Comparative genomics of biotechnologically important yeasts.</title>
        <authorList>
            <person name="Riley R."/>
            <person name="Haridas S."/>
            <person name="Wolfe K.H."/>
            <person name="Lopes M.R."/>
            <person name="Hittinger C.T."/>
            <person name="Goeker M."/>
            <person name="Salamov A.A."/>
            <person name="Wisecaver J.H."/>
            <person name="Long T.M."/>
            <person name="Calvey C.H."/>
            <person name="Aerts A.L."/>
            <person name="Barry K.W."/>
            <person name="Choi C."/>
            <person name="Clum A."/>
            <person name="Coughlan A.Y."/>
            <person name="Deshpande S."/>
            <person name="Douglass A.P."/>
            <person name="Hanson S.J."/>
            <person name="Klenk H.-P."/>
            <person name="LaButti K.M."/>
            <person name="Lapidus A."/>
            <person name="Lindquist E.A."/>
            <person name="Lipzen A.M."/>
            <person name="Meier-Kolthoff J.P."/>
            <person name="Ohm R.A."/>
            <person name="Otillar R.P."/>
            <person name="Pangilinan J.L."/>
            <person name="Peng Y."/>
            <person name="Rokas A."/>
            <person name="Rosa C.A."/>
            <person name="Scheuner C."/>
            <person name="Sibirny A.A."/>
            <person name="Slot J.C."/>
            <person name="Stielow J.B."/>
            <person name="Sun H."/>
            <person name="Kurtzman C.P."/>
            <person name="Blackwell M."/>
            <person name="Grigoriev I.V."/>
            <person name="Jeffries T.W."/>
        </authorList>
    </citation>
    <scope>NUCLEOTIDE SEQUENCE [LARGE SCALE GENOMIC DNA]</scope>
    <source>
        <strain evidence="4 5">NRRL Y-2026</strain>
    </source>
</reference>
<feature type="compositionally biased region" description="Polar residues" evidence="1">
    <location>
        <begin position="872"/>
        <end position="884"/>
    </location>
</feature>
<evidence type="ECO:0000259" key="2">
    <source>
        <dbReference type="PROSITE" id="PS50086"/>
    </source>
</evidence>
<feature type="region of interest" description="Disordered" evidence="1">
    <location>
        <begin position="940"/>
        <end position="985"/>
    </location>
</feature>
<evidence type="ECO:0000256" key="1">
    <source>
        <dbReference type="SAM" id="MobiDB-lite"/>
    </source>
</evidence>
<name>A0A1E3NHW2_9ASCO</name>
<dbReference type="RefSeq" id="XP_019016824.1">
    <property type="nucleotide sequence ID" value="XM_019161425.1"/>
</dbReference>
<organism evidence="4 5">
    <name type="scientific">Pichia membranifaciens NRRL Y-2026</name>
    <dbReference type="NCBI Taxonomy" id="763406"/>
    <lineage>
        <taxon>Eukaryota</taxon>
        <taxon>Fungi</taxon>
        <taxon>Dikarya</taxon>
        <taxon>Ascomycota</taxon>
        <taxon>Saccharomycotina</taxon>
        <taxon>Pichiomycetes</taxon>
        <taxon>Pichiales</taxon>
        <taxon>Pichiaceae</taxon>
        <taxon>Pichia</taxon>
    </lineage>
</organism>
<dbReference type="Gene3D" id="1.10.472.80">
    <property type="entry name" value="Ypt/Rab-GAP domain of gyp1p, domain 3"/>
    <property type="match status" value="1"/>
</dbReference>
<dbReference type="OrthoDB" id="17687at2759"/>
<dbReference type="PANTHER" id="PTHR47219">
    <property type="entry name" value="RAB GTPASE-ACTIVATING PROTEIN 1-LIKE"/>
    <property type="match status" value="1"/>
</dbReference>
<dbReference type="GeneID" id="30178112"/>
<dbReference type="GO" id="GO:0005509">
    <property type="term" value="F:calcium ion binding"/>
    <property type="evidence" value="ECO:0007669"/>
    <property type="project" value="InterPro"/>
</dbReference>
<dbReference type="InterPro" id="IPR050302">
    <property type="entry name" value="Rab_GAP_TBC_domain"/>
</dbReference>
<dbReference type="Gene3D" id="1.10.8.270">
    <property type="entry name" value="putative rabgap domain of human tbc1 domain family member 14 like domains"/>
    <property type="match status" value="1"/>
</dbReference>
<dbReference type="GO" id="GO:0005737">
    <property type="term" value="C:cytoplasm"/>
    <property type="evidence" value="ECO:0007669"/>
    <property type="project" value="EnsemblFungi"/>
</dbReference>
<keyword evidence="5" id="KW-1185">Reference proteome</keyword>
<dbReference type="InterPro" id="IPR002048">
    <property type="entry name" value="EF_hand_dom"/>
</dbReference>
<protein>
    <recommendedName>
        <fullName evidence="6">Rab-GAP TBC domain-containing protein</fullName>
    </recommendedName>
</protein>
<dbReference type="GO" id="GO:0031267">
    <property type="term" value="F:small GTPase binding"/>
    <property type="evidence" value="ECO:0007669"/>
    <property type="project" value="TreeGrafter"/>
</dbReference>
<dbReference type="Pfam" id="PF00566">
    <property type="entry name" value="RabGAP-TBC"/>
    <property type="match status" value="1"/>
</dbReference>
<evidence type="ECO:0008006" key="6">
    <source>
        <dbReference type="Google" id="ProtNLM"/>
    </source>
</evidence>